<dbReference type="Pfam" id="PF01208">
    <property type="entry name" value="URO-D"/>
    <property type="match status" value="1"/>
</dbReference>
<name>A0A343TLW8_9EURY</name>
<sequence>MSLPEPTLESWIGGEGIDFEDEAAREQYRTRAQRYADAILREEPDRVPVAVLSTFYPAFHHGITPETAMNDGEQLSAALLHFVEDLDLDVLAWSTPLVPSARSLEAVDYRGFDWPGDGSSPETVYQAKEPDSMTAEDYDAFIRDPTDYLIRNYLPATFGELEGMAQFPQLISLSLGIASVHPFVLPFGLPEVQEALDALEEAGEAALEWEGIVGATVEEIVASGHPQSVGGITLAPYDMLGDMFRGTRGIMMDLKRQPDTLLEAVERLTPWAIELGITTARVNNNPHVFIPLHKGADRFMSQDEFEEFYWPQLREVIEALLEEGLVPWLFAEGSYENRLESLTDLPNGPMVWHFQNTDMSMAAEAIGDQACIAGNVPTSLLYTSDPEAVRDYSRNLVETVGENGFILAPGVGLDEAKPENVRAMVNSVR</sequence>
<dbReference type="SUPFAM" id="SSF51726">
    <property type="entry name" value="UROD/MetE-like"/>
    <property type="match status" value="1"/>
</dbReference>
<reference evidence="3" key="1">
    <citation type="submission" date="2017-11" db="EMBL/GenBank/DDBJ databases">
        <title>Phenotypic and genomic properties of facultatively anaerobic sulfur-reducing natronoarchaea from hypersaline soda lakes.</title>
        <authorList>
            <person name="Sorokin D.Y."/>
            <person name="Kublanov I.V."/>
            <person name="Roman P."/>
            <person name="Sinninghe Damste J.S."/>
            <person name="Golyshin P.N."/>
            <person name="Rojo D."/>
            <person name="Ciordia S."/>
            <person name="Mena M.D.C."/>
            <person name="Ferrer M."/>
            <person name="Messina E."/>
            <person name="Smedile F."/>
            <person name="La Spada G."/>
            <person name="La Cono V."/>
            <person name="Yakimov M.M."/>
        </authorList>
    </citation>
    <scope>NUCLEOTIDE SEQUENCE [LARGE SCALE GENOMIC DNA]</scope>
    <source>
        <strain evidence="3">AArc-Sl</strain>
    </source>
</reference>
<dbReference type="AlphaFoldDB" id="A0A343TLW8"/>
<dbReference type="PANTHER" id="PTHR47099">
    <property type="entry name" value="METHYLCOBAMIDE:COM METHYLTRANSFERASE MTBA"/>
    <property type="match status" value="1"/>
</dbReference>
<dbReference type="KEGG" id="hdf:AArcSl_2469"/>
<feature type="domain" description="Uroporphyrinogen decarboxylase (URO-D)" evidence="1">
    <location>
        <begin position="217"/>
        <end position="429"/>
    </location>
</feature>
<organism evidence="2 3">
    <name type="scientific">Halalkaliarchaeum desulfuricum</name>
    <dbReference type="NCBI Taxonomy" id="2055893"/>
    <lineage>
        <taxon>Archaea</taxon>
        <taxon>Methanobacteriati</taxon>
        <taxon>Methanobacteriota</taxon>
        <taxon>Stenosarchaea group</taxon>
        <taxon>Halobacteria</taxon>
        <taxon>Halobacteriales</taxon>
        <taxon>Haloferacaceae</taxon>
        <taxon>Halalkaliarchaeum</taxon>
    </lineage>
</organism>
<accession>A0A343TLW8</accession>
<dbReference type="InterPro" id="IPR000257">
    <property type="entry name" value="Uroporphyrinogen_deCOase"/>
</dbReference>
<evidence type="ECO:0000313" key="2">
    <source>
        <dbReference type="EMBL" id="AUX10090.1"/>
    </source>
</evidence>
<dbReference type="InterPro" id="IPR038071">
    <property type="entry name" value="UROD/MetE-like_sf"/>
</dbReference>
<keyword evidence="3" id="KW-1185">Reference proteome</keyword>
<evidence type="ECO:0000313" key="3">
    <source>
        <dbReference type="Proteomes" id="UP000263012"/>
    </source>
</evidence>
<proteinExistence type="predicted"/>
<protein>
    <submittedName>
        <fullName evidence="2">Uroporphyrinogen-III decarboxylase</fullName>
    </submittedName>
</protein>
<dbReference type="EMBL" id="CP025066">
    <property type="protein sequence ID" value="AUX10090.1"/>
    <property type="molecule type" value="Genomic_DNA"/>
</dbReference>
<dbReference type="GO" id="GO:0006779">
    <property type="term" value="P:porphyrin-containing compound biosynthetic process"/>
    <property type="evidence" value="ECO:0007669"/>
    <property type="project" value="InterPro"/>
</dbReference>
<dbReference type="Proteomes" id="UP000263012">
    <property type="component" value="Chromosome"/>
</dbReference>
<evidence type="ECO:0000259" key="1">
    <source>
        <dbReference type="Pfam" id="PF01208"/>
    </source>
</evidence>
<dbReference type="PANTHER" id="PTHR47099:SF1">
    <property type="entry name" value="METHYLCOBAMIDE:COM METHYLTRANSFERASE MTBA"/>
    <property type="match status" value="1"/>
</dbReference>
<dbReference type="GO" id="GO:0004853">
    <property type="term" value="F:uroporphyrinogen decarboxylase activity"/>
    <property type="evidence" value="ECO:0007669"/>
    <property type="project" value="InterPro"/>
</dbReference>
<dbReference type="InterPro" id="IPR052024">
    <property type="entry name" value="Methanogen_methyltrans"/>
</dbReference>
<gene>
    <name evidence="2" type="ORF">AArcSl_2469</name>
</gene>
<dbReference type="Gene3D" id="3.20.20.210">
    <property type="match status" value="1"/>
</dbReference>